<dbReference type="InterPro" id="IPR019285">
    <property type="entry name" value="DUF2336"/>
</dbReference>
<sequence length="367" mass="39791">MSPALLRPELDDAISNVHPERRADAVRRIADLFVQGAAGFSDEHVAVFDGVLLRLVPEIDVEMRSELARRFCSLGNAPPRLIAQLARDEDIGIAGPLLRRSIQIGESTLVDLAGTRGQTHLIAISERPQVTPPISDVIVRRGDHDVLRTIAVNAGAQFSPAGFSGLVRRAAEDVLLATAVSGRDDLSPPRLKELLASASDLVRRRLVETAQPAARIAINRALRELAGAPQRSGATRDFTPAQRTIVALHHSAGLSEDMVFAFARAFQYEETVAALSAMSGVRIATLDPLIAGERHDPLLMLGKALGFGWTTVRALIGLRLGPDRMPASPDVEEARHNFEQLAASTAQRMVGFWRLRQTMPQTFGTPD</sequence>
<accession>A0ABV6EQ02</accession>
<evidence type="ECO:0000313" key="2">
    <source>
        <dbReference type="Proteomes" id="UP001589775"/>
    </source>
</evidence>
<gene>
    <name evidence="1" type="ORF">ACFFJ6_07535</name>
</gene>
<dbReference type="RefSeq" id="WP_378386074.1">
    <property type="nucleotide sequence ID" value="NZ_JBHLWM010000003.1"/>
</dbReference>
<dbReference type="EMBL" id="JBHLWM010000003">
    <property type="protein sequence ID" value="MFC0240313.1"/>
    <property type="molecule type" value="Genomic_DNA"/>
</dbReference>
<evidence type="ECO:0000313" key="1">
    <source>
        <dbReference type="EMBL" id="MFC0240313.1"/>
    </source>
</evidence>
<name>A0ABV6EQ02_9BRAD</name>
<organism evidence="1 2">
    <name type="scientific">Rhodopseudomonas telluris</name>
    <dbReference type="NCBI Taxonomy" id="644215"/>
    <lineage>
        <taxon>Bacteria</taxon>
        <taxon>Pseudomonadati</taxon>
        <taxon>Pseudomonadota</taxon>
        <taxon>Alphaproteobacteria</taxon>
        <taxon>Hyphomicrobiales</taxon>
        <taxon>Nitrobacteraceae</taxon>
        <taxon>Rhodopseudomonas</taxon>
    </lineage>
</organism>
<dbReference type="Proteomes" id="UP001589775">
    <property type="component" value="Unassembled WGS sequence"/>
</dbReference>
<reference evidence="1 2" key="1">
    <citation type="submission" date="2024-09" db="EMBL/GenBank/DDBJ databases">
        <authorList>
            <person name="Sun Q."/>
            <person name="Mori K."/>
        </authorList>
    </citation>
    <scope>NUCLEOTIDE SEQUENCE [LARGE SCALE GENOMIC DNA]</scope>
    <source>
        <strain evidence="1 2">KCTC 23279</strain>
    </source>
</reference>
<dbReference type="Pfam" id="PF10098">
    <property type="entry name" value="DUF2336"/>
    <property type="match status" value="1"/>
</dbReference>
<keyword evidence="2" id="KW-1185">Reference proteome</keyword>
<protein>
    <submittedName>
        <fullName evidence="1">DUF2336 domain-containing protein</fullName>
    </submittedName>
</protein>
<comment type="caution">
    <text evidence="1">The sequence shown here is derived from an EMBL/GenBank/DDBJ whole genome shotgun (WGS) entry which is preliminary data.</text>
</comment>
<proteinExistence type="predicted"/>